<name>A0ABW3KL51_9GAMM</name>
<protein>
    <submittedName>
        <fullName evidence="2">Chalcone isomerase family protein</fullName>
    </submittedName>
</protein>
<sequence length="168" mass="19129">MHKLLNMTLTLLTLSSLMIVQPLWASANSGLVLVGKGQMSWMFFNLYQAHFYSQDGRYQANRYPQALTLRYQKNISQDELIKATISEWQRLGIEYPSSWPQQLSRLWPSVKKGDELAIRVEPTGESRFYLNQAPLGDIAEPKFGPAFLAIWLSTNSQNSTLTSQLKGD</sequence>
<keyword evidence="3" id="KW-1185">Reference proteome</keyword>
<dbReference type="Pfam" id="PF16036">
    <property type="entry name" value="Chalcone_3"/>
    <property type="match status" value="1"/>
</dbReference>
<gene>
    <name evidence="2" type="ORF">ACFQ1C_09065</name>
</gene>
<feature type="domain" description="Chalcone isomerase" evidence="1">
    <location>
        <begin position="27"/>
        <end position="165"/>
    </location>
</feature>
<evidence type="ECO:0000259" key="1">
    <source>
        <dbReference type="Pfam" id="PF16036"/>
    </source>
</evidence>
<keyword evidence="2" id="KW-0413">Isomerase</keyword>
<reference evidence="3" key="1">
    <citation type="journal article" date="2019" name="Int. J. Syst. Evol. Microbiol.">
        <title>The Global Catalogue of Microorganisms (GCM) 10K type strain sequencing project: providing services to taxonomists for standard genome sequencing and annotation.</title>
        <authorList>
            <consortium name="The Broad Institute Genomics Platform"/>
            <consortium name="The Broad Institute Genome Sequencing Center for Infectious Disease"/>
            <person name="Wu L."/>
            <person name="Ma J."/>
        </authorList>
    </citation>
    <scope>NUCLEOTIDE SEQUENCE [LARGE SCALE GENOMIC DNA]</scope>
    <source>
        <strain evidence="3">CCUG 60525</strain>
    </source>
</reference>
<proteinExistence type="predicted"/>
<dbReference type="EMBL" id="JBHTJS010000035">
    <property type="protein sequence ID" value="MFD1008302.1"/>
    <property type="molecule type" value="Genomic_DNA"/>
</dbReference>
<dbReference type="RefSeq" id="WP_379558283.1">
    <property type="nucleotide sequence ID" value="NZ_JBHTJS010000035.1"/>
</dbReference>
<comment type="caution">
    <text evidence="2">The sequence shown here is derived from an EMBL/GenBank/DDBJ whole genome shotgun (WGS) entry which is preliminary data.</text>
</comment>
<accession>A0ABW3KL51</accession>
<evidence type="ECO:0000313" key="3">
    <source>
        <dbReference type="Proteomes" id="UP001597048"/>
    </source>
</evidence>
<dbReference type="GO" id="GO:0016853">
    <property type="term" value="F:isomerase activity"/>
    <property type="evidence" value="ECO:0007669"/>
    <property type="project" value="UniProtKB-KW"/>
</dbReference>
<dbReference type="Proteomes" id="UP001597048">
    <property type="component" value="Unassembled WGS sequence"/>
</dbReference>
<dbReference type="InterPro" id="IPR016087">
    <property type="entry name" value="Chalcone_isomerase"/>
</dbReference>
<organism evidence="2 3">
    <name type="scientific">Oceanisphaera ostreae</name>
    <dbReference type="NCBI Taxonomy" id="914151"/>
    <lineage>
        <taxon>Bacteria</taxon>
        <taxon>Pseudomonadati</taxon>
        <taxon>Pseudomonadota</taxon>
        <taxon>Gammaproteobacteria</taxon>
        <taxon>Aeromonadales</taxon>
        <taxon>Aeromonadaceae</taxon>
        <taxon>Oceanisphaera</taxon>
    </lineage>
</organism>
<evidence type="ECO:0000313" key="2">
    <source>
        <dbReference type="EMBL" id="MFD1008302.1"/>
    </source>
</evidence>